<sequence>MTTFERIENLRKSKGISQGKLEKELGFSNGSISKWKNSMPTSERLQKVADYFGVTTSYLLTGMEEQQRSEISLTVRDERDIAKDLDRIMGEIKKGDDGPLYYNGVEIDDASINLLQNAIEYALRETKKENKVKYNPRKNQK</sequence>
<gene>
    <name evidence="3" type="ORF">H9761_14895</name>
</gene>
<dbReference type="InterPro" id="IPR001387">
    <property type="entry name" value="Cro/C1-type_HTH"/>
</dbReference>
<accession>A0A9D2NGC2</accession>
<keyword evidence="1" id="KW-0238">DNA-binding</keyword>
<dbReference type="CDD" id="cd00093">
    <property type="entry name" value="HTH_XRE"/>
    <property type="match status" value="1"/>
</dbReference>
<feature type="domain" description="HTH cro/C1-type" evidence="2">
    <location>
        <begin position="7"/>
        <end position="59"/>
    </location>
</feature>
<dbReference type="AlphaFoldDB" id="A0A9D2NGC2"/>
<name>A0A9D2NGC2_9FIRM</name>
<dbReference type="Gene3D" id="1.10.260.40">
    <property type="entry name" value="lambda repressor-like DNA-binding domains"/>
    <property type="match status" value="1"/>
</dbReference>
<proteinExistence type="predicted"/>
<dbReference type="SMART" id="SM00530">
    <property type="entry name" value="HTH_XRE"/>
    <property type="match status" value="1"/>
</dbReference>
<dbReference type="EMBL" id="DWWS01000051">
    <property type="protein sequence ID" value="HJC24967.1"/>
    <property type="molecule type" value="Genomic_DNA"/>
</dbReference>
<dbReference type="InterPro" id="IPR010982">
    <property type="entry name" value="Lambda_DNA-bd_dom_sf"/>
</dbReference>
<dbReference type="Pfam" id="PF12844">
    <property type="entry name" value="HTH_19"/>
    <property type="match status" value="1"/>
</dbReference>
<dbReference type="PANTHER" id="PTHR46558">
    <property type="entry name" value="TRACRIPTIONAL REGULATORY PROTEIN-RELATED-RELATED"/>
    <property type="match status" value="1"/>
</dbReference>
<dbReference type="PANTHER" id="PTHR46558:SF11">
    <property type="entry name" value="HTH-TYPE TRANSCRIPTIONAL REGULATOR XRE"/>
    <property type="match status" value="1"/>
</dbReference>
<reference evidence="3" key="1">
    <citation type="journal article" date="2021" name="PeerJ">
        <title>Extensive microbial diversity within the chicken gut microbiome revealed by metagenomics and culture.</title>
        <authorList>
            <person name="Gilroy R."/>
            <person name="Ravi A."/>
            <person name="Getino M."/>
            <person name="Pursley I."/>
            <person name="Horton D.L."/>
            <person name="Alikhan N.F."/>
            <person name="Baker D."/>
            <person name="Gharbi K."/>
            <person name="Hall N."/>
            <person name="Watson M."/>
            <person name="Adriaenssens E.M."/>
            <person name="Foster-Nyarko E."/>
            <person name="Jarju S."/>
            <person name="Secka A."/>
            <person name="Antonio M."/>
            <person name="Oren A."/>
            <person name="Chaudhuri R.R."/>
            <person name="La Ragione R."/>
            <person name="Hildebrand F."/>
            <person name="Pallen M.J."/>
        </authorList>
    </citation>
    <scope>NUCLEOTIDE SEQUENCE</scope>
    <source>
        <strain evidence="3">USAMLcec2-132</strain>
    </source>
</reference>
<reference evidence="3" key="2">
    <citation type="submission" date="2021-04" db="EMBL/GenBank/DDBJ databases">
        <authorList>
            <person name="Gilroy R."/>
        </authorList>
    </citation>
    <scope>NUCLEOTIDE SEQUENCE</scope>
    <source>
        <strain evidence="3">USAMLcec2-132</strain>
    </source>
</reference>
<evidence type="ECO:0000259" key="2">
    <source>
        <dbReference type="PROSITE" id="PS50943"/>
    </source>
</evidence>
<evidence type="ECO:0000256" key="1">
    <source>
        <dbReference type="ARBA" id="ARBA00023125"/>
    </source>
</evidence>
<comment type="caution">
    <text evidence="3">The sequence shown here is derived from an EMBL/GenBank/DDBJ whole genome shotgun (WGS) entry which is preliminary data.</text>
</comment>
<dbReference type="Proteomes" id="UP000823891">
    <property type="component" value="Unassembled WGS sequence"/>
</dbReference>
<dbReference type="GO" id="GO:0003677">
    <property type="term" value="F:DNA binding"/>
    <property type="evidence" value="ECO:0007669"/>
    <property type="project" value="UniProtKB-KW"/>
</dbReference>
<evidence type="ECO:0000313" key="3">
    <source>
        <dbReference type="EMBL" id="HJC24967.1"/>
    </source>
</evidence>
<evidence type="ECO:0000313" key="4">
    <source>
        <dbReference type="Proteomes" id="UP000823891"/>
    </source>
</evidence>
<protein>
    <submittedName>
        <fullName evidence="3">Helix-turn-helix domain-containing protein</fullName>
    </submittedName>
</protein>
<organism evidence="3 4">
    <name type="scientific">Candidatus Eisenbergiella merdavium</name>
    <dbReference type="NCBI Taxonomy" id="2838551"/>
    <lineage>
        <taxon>Bacteria</taxon>
        <taxon>Bacillati</taxon>
        <taxon>Bacillota</taxon>
        <taxon>Clostridia</taxon>
        <taxon>Lachnospirales</taxon>
        <taxon>Lachnospiraceae</taxon>
        <taxon>Eisenbergiella</taxon>
    </lineage>
</organism>
<dbReference type="PROSITE" id="PS50943">
    <property type="entry name" value="HTH_CROC1"/>
    <property type="match status" value="1"/>
</dbReference>
<dbReference type="SUPFAM" id="SSF47413">
    <property type="entry name" value="lambda repressor-like DNA-binding domains"/>
    <property type="match status" value="1"/>
</dbReference>